<accession>A0ABQ2FRR8</accession>
<keyword evidence="2" id="KW-1185">Reference proteome</keyword>
<comment type="caution">
    <text evidence="1">The sequence shown here is derived from an EMBL/GenBank/DDBJ whole genome shotgun (WGS) entry which is preliminary data.</text>
</comment>
<evidence type="ECO:0000313" key="2">
    <source>
        <dbReference type="Proteomes" id="UP000604341"/>
    </source>
</evidence>
<dbReference type="EMBL" id="BMPE01000039">
    <property type="protein sequence ID" value="GGL20379.1"/>
    <property type="molecule type" value="Genomic_DNA"/>
</dbReference>
<protein>
    <submittedName>
        <fullName evidence="1">Uncharacterized protein</fullName>
    </submittedName>
</protein>
<reference evidence="2" key="1">
    <citation type="journal article" date="2019" name="Int. J. Syst. Evol. Microbiol.">
        <title>The Global Catalogue of Microorganisms (GCM) 10K type strain sequencing project: providing services to taxonomists for standard genome sequencing and annotation.</title>
        <authorList>
            <consortium name="The Broad Institute Genomics Platform"/>
            <consortium name="The Broad Institute Genome Sequencing Center for Infectious Disease"/>
            <person name="Wu L."/>
            <person name="Ma J."/>
        </authorList>
    </citation>
    <scope>NUCLEOTIDE SEQUENCE [LARGE SCALE GENOMIC DNA]</scope>
    <source>
        <strain evidence="2">JCM 19173</strain>
    </source>
</reference>
<proteinExistence type="predicted"/>
<organism evidence="1 2">
    <name type="scientific">Deinococcus radiotolerans</name>
    <dbReference type="NCBI Taxonomy" id="1309407"/>
    <lineage>
        <taxon>Bacteria</taxon>
        <taxon>Thermotogati</taxon>
        <taxon>Deinococcota</taxon>
        <taxon>Deinococci</taxon>
        <taxon>Deinococcales</taxon>
        <taxon>Deinococcaceae</taxon>
        <taxon>Deinococcus</taxon>
    </lineage>
</organism>
<dbReference type="Proteomes" id="UP000604341">
    <property type="component" value="Unassembled WGS sequence"/>
</dbReference>
<sequence>MIHLILLTALKAAQEAGWTHASVAADRAVPLADLVGQPDSWAAAGPYLLSDAHILDGRGRQCVQLSRPQATSH</sequence>
<gene>
    <name evidence="1" type="ORF">GCM10010844_44090</name>
</gene>
<name>A0ABQ2FRR8_9DEIO</name>
<evidence type="ECO:0000313" key="1">
    <source>
        <dbReference type="EMBL" id="GGL20379.1"/>
    </source>
</evidence>